<keyword evidence="4" id="KW-1015">Disulfide bond</keyword>
<dbReference type="InterPro" id="IPR050553">
    <property type="entry name" value="Thioredoxin_ResA/DsbE_sf"/>
</dbReference>
<dbReference type="SUPFAM" id="SSF52833">
    <property type="entry name" value="Thioredoxin-like"/>
    <property type="match status" value="1"/>
</dbReference>
<dbReference type="Gene3D" id="3.40.30.10">
    <property type="entry name" value="Glutaredoxin"/>
    <property type="match status" value="1"/>
</dbReference>
<dbReference type="PROSITE" id="PS00194">
    <property type="entry name" value="THIOREDOXIN_1"/>
    <property type="match status" value="1"/>
</dbReference>
<dbReference type="PANTHER" id="PTHR42852:SF6">
    <property type="entry name" value="THIOL:DISULFIDE INTERCHANGE PROTEIN DSBE"/>
    <property type="match status" value="1"/>
</dbReference>
<evidence type="ECO:0000256" key="5">
    <source>
        <dbReference type="ARBA" id="ARBA00023284"/>
    </source>
</evidence>
<dbReference type="InterPro" id="IPR036249">
    <property type="entry name" value="Thioredoxin-like_sf"/>
</dbReference>
<dbReference type="EMBL" id="JANIPJ010000002">
    <property type="protein sequence ID" value="MCR2803055.1"/>
    <property type="molecule type" value="Genomic_DNA"/>
</dbReference>
<keyword evidence="8" id="KW-1185">Reference proteome</keyword>
<comment type="subcellular location">
    <subcellularLocation>
        <location evidence="1">Cell envelope</location>
    </subcellularLocation>
</comment>
<evidence type="ECO:0000256" key="4">
    <source>
        <dbReference type="ARBA" id="ARBA00023157"/>
    </source>
</evidence>
<feature type="domain" description="Thioredoxin" evidence="6">
    <location>
        <begin position="37"/>
        <end position="175"/>
    </location>
</feature>
<dbReference type="RefSeq" id="WP_257443008.1">
    <property type="nucleotide sequence ID" value="NZ_JANIPJ010000002.1"/>
</dbReference>
<dbReference type="Proteomes" id="UP001141950">
    <property type="component" value="Unassembled WGS sequence"/>
</dbReference>
<keyword evidence="3" id="KW-0812">Transmembrane</keyword>
<dbReference type="GO" id="GO:0017004">
    <property type="term" value="P:cytochrome complex assembly"/>
    <property type="evidence" value="ECO:0007669"/>
    <property type="project" value="UniProtKB-KW"/>
</dbReference>
<dbReference type="InterPro" id="IPR000866">
    <property type="entry name" value="AhpC/TSA"/>
</dbReference>
<gene>
    <name evidence="7" type="ORF">NQZ67_04085</name>
</gene>
<name>A0A9X2MMF4_9BACL</name>
<comment type="caution">
    <text evidence="7">The sequence shown here is derived from an EMBL/GenBank/DDBJ whole genome shotgun (WGS) entry which is preliminary data.</text>
</comment>
<dbReference type="GO" id="GO:0016491">
    <property type="term" value="F:oxidoreductase activity"/>
    <property type="evidence" value="ECO:0007669"/>
    <property type="project" value="InterPro"/>
</dbReference>
<keyword evidence="3" id="KW-0735">Signal-anchor</keyword>
<evidence type="ECO:0000313" key="7">
    <source>
        <dbReference type="EMBL" id="MCR2803055.1"/>
    </source>
</evidence>
<organism evidence="7 8">
    <name type="scientific">Paenibacillus soyae</name>
    <dbReference type="NCBI Taxonomy" id="2969249"/>
    <lineage>
        <taxon>Bacteria</taxon>
        <taxon>Bacillati</taxon>
        <taxon>Bacillota</taxon>
        <taxon>Bacilli</taxon>
        <taxon>Bacillales</taxon>
        <taxon>Paenibacillaceae</taxon>
        <taxon>Paenibacillus</taxon>
    </lineage>
</organism>
<dbReference type="GO" id="GO:0030313">
    <property type="term" value="C:cell envelope"/>
    <property type="evidence" value="ECO:0007669"/>
    <property type="project" value="UniProtKB-SubCell"/>
</dbReference>
<accession>A0A9X2MMF4</accession>
<reference evidence="7" key="1">
    <citation type="submission" date="2022-08" db="EMBL/GenBank/DDBJ databases">
        <title>The genomic sequence of strain Paenibacillus sp. SCIV0701.</title>
        <authorList>
            <person name="Zhao H."/>
        </authorList>
    </citation>
    <scope>NUCLEOTIDE SEQUENCE</scope>
    <source>
        <strain evidence="7">SCIV0701</strain>
    </source>
</reference>
<keyword evidence="5" id="KW-0676">Redox-active center</keyword>
<sequence>MGKSRKTIQIVILFAVLLLGGYAIWAALFGGDDAGRPEAGGEPPSFTLADTAGGVQSLSDYEGQPVVINFWGSFCEPCVKEMPEFERQYEKWKDRGLAILAINLSEDTLTVNNFVSRFDLSYPILRDVDRKIERQYGLRQYPTTFFVKPDGTIMEVVVGGMLESDINERVERLLEL</sequence>
<evidence type="ECO:0000313" key="8">
    <source>
        <dbReference type="Proteomes" id="UP001141950"/>
    </source>
</evidence>
<keyword evidence="2" id="KW-0201">Cytochrome c-type biogenesis</keyword>
<dbReference type="Pfam" id="PF00578">
    <property type="entry name" value="AhpC-TSA"/>
    <property type="match status" value="1"/>
</dbReference>
<evidence type="ECO:0000256" key="2">
    <source>
        <dbReference type="ARBA" id="ARBA00022748"/>
    </source>
</evidence>
<evidence type="ECO:0000256" key="1">
    <source>
        <dbReference type="ARBA" id="ARBA00004196"/>
    </source>
</evidence>
<dbReference type="InterPro" id="IPR017937">
    <property type="entry name" value="Thioredoxin_CS"/>
</dbReference>
<evidence type="ECO:0000256" key="3">
    <source>
        <dbReference type="ARBA" id="ARBA00022968"/>
    </source>
</evidence>
<dbReference type="InterPro" id="IPR013766">
    <property type="entry name" value="Thioredoxin_domain"/>
</dbReference>
<evidence type="ECO:0000259" key="6">
    <source>
        <dbReference type="PROSITE" id="PS51352"/>
    </source>
</evidence>
<dbReference type="PROSITE" id="PS51352">
    <property type="entry name" value="THIOREDOXIN_2"/>
    <property type="match status" value="1"/>
</dbReference>
<proteinExistence type="predicted"/>
<dbReference type="AlphaFoldDB" id="A0A9X2MMF4"/>
<protein>
    <submittedName>
        <fullName evidence="7">Redoxin domain-containing protein</fullName>
    </submittedName>
</protein>
<dbReference type="CDD" id="cd02966">
    <property type="entry name" value="TlpA_like_family"/>
    <property type="match status" value="1"/>
</dbReference>
<dbReference type="GO" id="GO:0016209">
    <property type="term" value="F:antioxidant activity"/>
    <property type="evidence" value="ECO:0007669"/>
    <property type="project" value="InterPro"/>
</dbReference>
<dbReference type="PANTHER" id="PTHR42852">
    <property type="entry name" value="THIOL:DISULFIDE INTERCHANGE PROTEIN DSBE"/>
    <property type="match status" value="1"/>
</dbReference>